<proteinExistence type="predicted"/>
<gene>
    <name evidence="3" type="ORF">A5804_000927</name>
</gene>
<protein>
    <recommendedName>
        <fullName evidence="5">Glycosyltransferase family 1 protein</fullName>
    </recommendedName>
</protein>
<dbReference type="Pfam" id="PF00534">
    <property type="entry name" value="Glycos_transf_1"/>
    <property type="match status" value="1"/>
</dbReference>
<evidence type="ECO:0000259" key="2">
    <source>
        <dbReference type="Pfam" id="PF13477"/>
    </source>
</evidence>
<dbReference type="SUPFAM" id="SSF53756">
    <property type="entry name" value="UDP-Glycosyltransferase/glycogen phosphorylase"/>
    <property type="match status" value="1"/>
</dbReference>
<dbReference type="GO" id="GO:0016757">
    <property type="term" value="F:glycosyltransferase activity"/>
    <property type="evidence" value="ECO:0007669"/>
    <property type="project" value="InterPro"/>
</dbReference>
<evidence type="ECO:0000313" key="3">
    <source>
        <dbReference type="EMBL" id="OTN99437.1"/>
    </source>
</evidence>
<dbReference type="InterPro" id="IPR028098">
    <property type="entry name" value="Glyco_trans_4-like_N"/>
</dbReference>
<dbReference type="CDD" id="cd03808">
    <property type="entry name" value="GT4_CapM-like"/>
    <property type="match status" value="1"/>
</dbReference>
<dbReference type="InterPro" id="IPR001296">
    <property type="entry name" value="Glyco_trans_1"/>
</dbReference>
<feature type="domain" description="Glycosyl transferase family 1" evidence="1">
    <location>
        <begin position="195"/>
        <end position="356"/>
    </location>
</feature>
<evidence type="ECO:0008006" key="5">
    <source>
        <dbReference type="Google" id="ProtNLM"/>
    </source>
</evidence>
<dbReference type="RefSeq" id="WP_086273050.1">
    <property type="nucleotide sequence ID" value="NZ_CABGPW010000003.1"/>
</dbReference>
<feature type="domain" description="Glycosyltransferase subfamily 4-like N-terminal" evidence="2">
    <location>
        <begin position="57"/>
        <end position="157"/>
    </location>
</feature>
<organism evidence="3 4">
    <name type="scientific">Enterococcus faecium</name>
    <name type="common">Streptococcus faecium</name>
    <dbReference type="NCBI Taxonomy" id="1352"/>
    <lineage>
        <taxon>Bacteria</taxon>
        <taxon>Bacillati</taxon>
        <taxon>Bacillota</taxon>
        <taxon>Bacilli</taxon>
        <taxon>Lactobacillales</taxon>
        <taxon>Enterococcaceae</taxon>
        <taxon>Enterococcus</taxon>
    </lineage>
</organism>
<dbReference type="Pfam" id="PF13477">
    <property type="entry name" value="Glyco_trans_4_2"/>
    <property type="match status" value="1"/>
</dbReference>
<dbReference type="PANTHER" id="PTHR12526:SF630">
    <property type="entry name" value="GLYCOSYLTRANSFERASE"/>
    <property type="match status" value="1"/>
</dbReference>
<sequence>MKRALIVASVASMIDQFNMENIKLLLNLGYKVEVAANFENPGNMSVQKKELLTAKLKQMRVEVHQIDFSRNMKQVKNHLIAYKQLKKVVANNKIDIIHCHSPIGGVISRLVGKTNNVKVIYTAHGFHFYKGAPLINWILYYPIEKLLSKFTDVIVTINKEDYFLCKKKFSNRKTIYIPGIGLDINKIDKLKKSTQKDIREEVGFSNSDVIVVSVGELNENKNHETIIRAIKLLDSKVKYLICGIGTQKEYLESLITKLGLSERVLLLGYRTDIVDILCKSDIFAFPSIREGLGMAALEAMRCKLPLVTSNSHGINDYSVNGITGFSYKAKDTVGFSNGIKMLSEDSKLRASMGSQNFKVVEQYDKEKVNLVMFSIYKECSKE</sequence>
<accession>A0AB73P696</accession>
<name>A0AB73P696_ENTFC</name>
<dbReference type="Gene3D" id="3.40.50.2000">
    <property type="entry name" value="Glycogen Phosphorylase B"/>
    <property type="match status" value="2"/>
</dbReference>
<dbReference type="Proteomes" id="UP000194737">
    <property type="component" value="Unassembled WGS sequence"/>
</dbReference>
<dbReference type="PANTHER" id="PTHR12526">
    <property type="entry name" value="GLYCOSYLTRANSFERASE"/>
    <property type="match status" value="1"/>
</dbReference>
<reference evidence="3 4" key="1">
    <citation type="submission" date="2017-05" db="EMBL/GenBank/DDBJ databases">
        <title>The Genome Sequence of Enterococcus faecium 6F2_DIV0138.</title>
        <authorList>
            <consortium name="The Broad Institute Genomics Platform"/>
            <consortium name="The Broad Institute Genomic Center for Infectious Diseases"/>
            <person name="Earl A."/>
            <person name="Manson A."/>
            <person name="Schwartman J."/>
            <person name="Gilmore M."/>
            <person name="Abouelleil A."/>
            <person name="Cao P."/>
            <person name="Chapman S."/>
            <person name="Cusick C."/>
            <person name="Shea T."/>
            <person name="Young S."/>
            <person name="Neafsey D."/>
            <person name="Nusbaum C."/>
            <person name="Birren B."/>
        </authorList>
    </citation>
    <scope>NUCLEOTIDE SEQUENCE [LARGE SCALE GENOMIC DNA]</scope>
    <source>
        <strain evidence="3 4">6F2_DIV0138</strain>
    </source>
</reference>
<dbReference type="AlphaFoldDB" id="A0AB73P696"/>
<dbReference type="EMBL" id="NGLB01000001">
    <property type="protein sequence ID" value="OTN99437.1"/>
    <property type="molecule type" value="Genomic_DNA"/>
</dbReference>
<evidence type="ECO:0000259" key="1">
    <source>
        <dbReference type="Pfam" id="PF00534"/>
    </source>
</evidence>
<comment type="caution">
    <text evidence="3">The sequence shown here is derived from an EMBL/GenBank/DDBJ whole genome shotgun (WGS) entry which is preliminary data.</text>
</comment>
<evidence type="ECO:0000313" key="4">
    <source>
        <dbReference type="Proteomes" id="UP000194737"/>
    </source>
</evidence>